<dbReference type="Proteomes" id="UP000054549">
    <property type="component" value="Unassembled WGS sequence"/>
</dbReference>
<dbReference type="SMART" id="SM00256">
    <property type="entry name" value="FBOX"/>
    <property type="match status" value="1"/>
</dbReference>
<evidence type="ECO:0000313" key="2">
    <source>
        <dbReference type="EMBL" id="KIL66759.1"/>
    </source>
</evidence>
<name>A0A0C2TIF3_AMAMK</name>
<evidence type="ECO:0000259" key="1">
    <source>
        <dbReference type="PROSITE" id="PS50181"/>
    </source>
</evidence>
<dbReference type="Pfam" id="PF12937">
    <property type="entry name" value="F-box-like"/>
    <property type="match status" value="1"/>
</dbReference>
<dbReference type="InParanoid" id="A0A0C2TIF3"/>
<proteinExistence type="predicted"/>
<keyword evidence="3" id="KW-1185">Reference proteome</keyword>
<dbReference type="AlphaFoldDB" id="A0A0C2TIF3"/>
<accession>A0A0C2TIF3</accession>
<sequence length="521" mass="58601">MGASCSIANDPVITYPVELVVNILSNLTASDLVSCRRVNHHFKGIIDSSQELQYHIDTAVAGVVDNPNSPLSLLERKDALARRQQAWDTLQPLRTTSDIVIKYPLNVGMEAKRPELVETRLHISPLREEGHYRIVQLAACPDNTDLVAVGMRCGDPASLSRRCSSHSFQVDILYFSGAGGEHPWTRRSTVHVKDVLEKDGVTWEMNIGIHTDILAVHLRPTSKLGGDQWPERELWVFDWKTGEEIACLKGKGIEAFRFLSNSFMVLVNITPSESTATLELFSISVTNGNLRPTSMMRMATLRLPFVDNGCRIARVDFYPPFRVKNPVVHEGRLLYDTSIDAKPFTKAQSDNIIFVNINIGSRRGYDNLSFFVHPSTLLRHIPGPPSRSQGNMWDPIPWEVWGPTATRWFEGGGPITCGHHSLLKQRYPGGWEIWDFNPYRVRRLGKGFVVENETARLTVETEPSCARSDGIEKGIRSSLPFVKVVPKKWDYTYAGLYEDIVIGEKHLVGTGQYVVEKLYFG</sequence>
<dbReference type="OrthoDB" id="3149552at2759"/>
<dbReference type="SUPFAM" id="SSF81383">
    <property type="entry name" value="F-box domain"/>
    <property type="match status" value="1"/>
</dbReference>
<dbReference type="PROSITE" id="PS50181">
    <property type="entry name" value="FBOX"/>
    <property type="match status" value="1"/>
</dbReference>
<dbReference type="InterPro" id="IPR036047">
    <property type="entry name" value="F-box-like_dom_sf"/>
</dbReference>
<dbReference type="HOGENOM" id="CLU_007279_0_0_1"/>
<dbReference type="InterPro" id="IPR001810">
    <property type="entry name" value="F-box_dom"/>
</dbReference>
<organism evidence="2 3">
    <name type="scientific">Amanita muscaria (strain Koide BX008)</name>
    <dbReference type="NCBI Taxonomy" id="946122"/>
    <lineage>
        <taxon>Eukaryota</taxon>
        <taxon>Fungi</taxon>
        <taxon>Dikarya</taxon>
        <taxon>Basidiomycota</taxon>
        <taxon>Agaricomycotina</taxon>
        <taxon>Agaricomycetes</taxon>
        <taxon>Agaricomycetidae</taxon>
        <taxon>Agaricales</taxon>
        <taxon>Pluteineae</taxon>
        <taxon>Amanitaceae</taxon>
        <taxon>Amanita</taxon>
    </lineage>
</organism>
<gene>
    <name evidence="2" type="ORF">M378DRAFT_160242</name>
</gene>
<protein>
    <recommendedName>
        <fullName evidence="1">F-box domain-containing protein</fullName>
    </recommendedName>
</protein>
<dbReference type="EMBL" id="KN818234">
    <property type="protein sequence ID" value="KIL66759.1"/>
    <property type="molecule type" value="Genomic_DNA"/>
</dbReference>
<dbReference type="Gene3D" id="1.20.1280.50">
    <property type="match status" value="1"/>
</dbReference>
<reference evidence="2 3" key="1">
    <citation type="submission" date="2014-04" db="EMBL/GenBank/DDBJ databases">
        <title>Evolutionary Origins and Diversification of the Mycorrhizal Mutualists.</title>
        <authorList>
            <consortium name="DOE Joint Genome Institute"/>
            <consortium name="Mycorrhizal Genomics Consortium"/>
            <person name="Kohler A."/>
            <person name="Kuo A."/>
            <person name="Nagy L.G."/>
            <person name="Floudas D."/>
            <person name="Copeland A."/>
            <person name="Barry K.W."/>
            <person name="Cichocki N."/>
            <person name="Veneault-Fourrey C."/>
            <person name="LaButti K."/>
            <person name="Lindquist E.A."/>
            <person name="Lipzen A."/>
            <person name="Lundell T."/>
            <person name="Morin E."/>
            <person name="Murat C."/>
            <person name="Riley R."/>
            <person name="Ohm R."/>
            <person name="Sun H."/>
            <person name="Tunlid A."/>
            <person name="Henrissat B."/>
            <person name="Grigoriev I.V."/>
            <person name="Hibbett D.S."/>
            <person name="Martin F."/>
        </authorList>
    </citation>
    <scope>NUCLEOTIDE SEQUENCE [LARGE SCALE GENOMIC DNA]</scope>
    <source>
        <strain evidence="2 3">Koide BX008</strain>
    </source>
</reference>
<evidence type="ECO:0000313" key="3">
    <source>
        <dbReference type="Proteomes" id="UP000054549"/>
    </source>
</evidence>
<dbReference type="CDD" id="cd09917">
    <property type="entry name" value="F-box_SF"/>
    <property type="match status" value="1"/>
</dbReference>
<feature type="domain" description="F-box" evidence="1">
    <location>
        <begin position="9"/>
        <end position="55"/>
    </location>
</feature>